<proteinExistence type="predicted"/>
<evidence type="ECO:0000313" key="4">
    <source>
        <dbReference type="Proteomes" id="UP000217257"/>
    </source>
</evidence>
<evidence type="ECO:0000313" key="3">
    <source>
        <dbReference type="EMBL" id="ATB38538.1"/>
    </source>
</evidence>
<dbReference type="RefSeq" id="WP_095986700.1">
    <property type="nucleotide sequence ID" value="NZ_CP022098.1"/>
</dbReference>
<name>A0A250J4T8_9BACT</name>
<sequence>MPNKRVTQLILPQGADQPDNAEAAQRRGLAVSLSPTPENREPVEAALERVLKDAALRATARAVQEEMAGLPTPHDMVERLAALT</sequence>
<organism evidence="3 4">
    <name type="scientific">Cystobacter fuscus</name>
    <dbReference type="NCBI Taxonomy" id="43"/>
    <lineage>
        <taxon>Bacteria</taxon>
        <taxon>Pseudomonadati</taxon>
        <taxon>Myxococcota</taxon>
        <taxon>Myxococcia</taxon>
        <taxon>Myxococcales</taxon>
        <taxon>Cystobacterineae</taxon>
        <taxon>Archangiaceae</taxon>
        <taxon>Cystobacter</taxon>
    </lineage>
</organism>
<protein>
    <recommendedName>
        <fullName evidence="2">Erythromycin biosynthesis protein CIII-like C-terminal domain-containing protein</fullName>
    </recommendedName>
</protein>
<dbReference type="Gene3D" id="3.40.50.2000">
    <property type="entry name" value="Glycogen Phosphorylase B"/>
    <property type="match status" value="1"/>
</dbReference>
<feature type="domain" description="Erythromycin biosynthesis protein CIII-like C-terminal" evidence="2">
    <location>
        <begin position="6"/>
        <end position="83"/>
    </location>
</feature>
<dbReference type="GO" id="GO:0016757">
    <property type="term" value="F:glycosyltransferase activity"/>
    <property type="evidence" value="ECO:0007669"/>
    <property type="project" value="UniProtKB-ARBA"/>
</dbReference>
<dbReference type="AlphaFoldDB" id="A0A250J4T8"/>
<gene>
    <name evidence="3" type="ORF">CYFUS_003973</name>
</gene>
<dbReference type="InterPro" id="IPR010610">
    <property type="entry name" value="EryCIII-like_C"/>
</dbReference>
<dbReference type="Pfam" id="PF06722">
    <property type="entry name" value="EryCIII-like_C"/>
    <property type="match status" value="1"/>
</dbReference>
<dbReference type="SUPFAM" id="SSF53756">
    <property type="entry name" value="UDP-Glycosyltransferase/glycogen phosphorylase"/>
    <property type="match status" value="1"/>
</dbReference>
<dbReference type="EMBL" id="CP022098">
    <property type="protein sequence ID" value="ATB38538.1"/>
    <property type="molecule type" value="Genomic_DNA"/>
</dbReference>
<evidence type="ECO:0000256" key="1">
    <source>
        <dbReference type="SAM" id="MobiDB-lite"/>
    </source>
</evidence>
<reference evidence="3 4" key="1">
    <citation type="submission" date="2017-06" db="EMBL/GenBank/DDBJ databases">
        <title>Sequencing and comparative analysis of myxobacterial genomes.</title>
        <authorList>
            <person name="Rupp O."/>
            <person name="Goesmann A."/>
            <person name="Sogaard-Andersen L."/>
        </authorList>
    </citation>
    <scope>NUCLEOTIDE SEQUENCE [LARGE SCALE GENOMIC DNA]</scope>
    <source>
        <strain evidence="3 4">DSM 52655</strain>
    </source>
</reference>
<feature type="region of interest" description="Disordered" evidence="1">
    <location>
        <begin position="1"/>
        <end position="41"/>
    </location>
</feature>
<dbReference type="Proteomes" id="UP000217257">
    <property type="component" value="Chromosome"/>
</dbReference>
<dbReference type="KEGG" id="cfus:CYFUS_003973"/>
<accession>A0A250J4T8</accession>
<evidence type="ECO:0000259" key="2">
    <source>
        <dbReference type="Pfam" id="PF06722"/>
    </source>
</evidence>